<proteinExistence type="predicted"/>
<reference evidence="2" key="1">
    <citation type="submission" date="2016-10" db="EMBL/GenBank/DDBJ databases">
        <authorList>
            <person name="Varghese N."/>
            <person name="Submissions S."/>
        </authorList>
    </citation>
    <scope>NUCLEOTIDE SEQUENCE [LARGE SCALE GENOMIC DNA]</scope>
    <source>
        <strain evidence="2">DSM 19482</strain>
    </source>
</reference>
<keyword evidence="2" id="KW-1185">Reference proteome</keyword>
<evidence type="ECO:0000313" key="1">
    <source>
        <dbReference type="EMBL" id="SIT96620.1"/>
    </source>
</evidence>
<organism evidence="1 2">
    <name type="scientific">Epilithonimonas bovis DSM 19482</name>
    <dbReference type="NCBI Taxonomy" id="1121284"/>
    <lineage>
        <taxon>Bacteria</taxon>
        <taxon>Pseudomonadati</taxon>
        <taxon>Bacteroidota</taxon>
        <taxon>Flavobacteriia</taxon>
        <taxon>Flavobacteriales</taxon>
        <taxon>Weeksellaceae</taxon>
        <taxon>Chryseobacterium group</taxon>
        <taxon>Epilithonimonas</taxon>
    </lineage>
</organism>
<evidence type="ECO:0000313" key="2">
    <source>
        <dbReference type="Proteomes" id="UP000187261"/>
    </source>
</evidence>
<dbReference type="EMBL" id="FTPU01000011">
    <property type="protein sequence ID" value="SIT96620.1"/>
    <property type="molecule type" value="Genomic_DNA"/>
</dbReference>
<dbReference type="Proteomes" id="UP000187261">
    <property type="component" value="Unassembled WGS sequence"/>
</dbReference>
<name>A0A1U7PXQ0_9FLAO</name>
<accession>A0A1U7PXQ0</accession>
<dbReference type="AlphaFoldDB" id="A0A1U7PXQ0"/>
<sequence length="46" mass="4984">MTNAIAPIATASFFWSEAAERSGADRDPKKDIVDSGIKLLKNKSCE</sequence>
<gene>
    <name evidence="1" type="ORF">SAMN05660493_01309</name>
</gene>
<protein>
    <submittedName>
        <fullName evidence="1">Uncharacterized protein</fullName>
    </submittedName>
</protein>